<accession>A0A078RZE5</accession>
<dbReference type="EMBL" id="JNHN01000174">
    <property type="protein sequence ID" value="KDS50703.1"/>
    <property type="molecule type" value="Genomic_DNA"/>
</dbReference>
<comment type="caution">
    <text evidence="1">The sequence shown here is derived from an EMBL/GenBank/DDBJ whole genome shotgun (WGS) entry which is preliminary data.</text>
</comment>
<proteinExistence type="predicted"/>
<gene>
    <name evidence="1" type="ORF">M094_1634</name>
</gene>
<dbReference type="AlphaFoldDB" id="A0A078RZE5"/>
<evidence type="ECO:0000313" key="1">
    <source>
        <dbReference type="EMBL" id="KDS50703.1"/>
    </source>
</evidence>
<name>A0A078RZE5_BACUN</name>
<dbReference type="PATRIC" id="fig|1339349.3.peg.2787"/>
<reference evidence="1 2" key="1">
    <citation type="submission" date="2014-04" db="EMBL/GenBank/DDBJ databases">
        <authorList>
            <person name="Sears C."/>
            <person name="Carroll K."/>
            <person name="Sack B.R."/>
            <person name="Qadri F."/>
            <person name="Myers L.L."/>
            <person name="Chung G.-T."/>
            <person name="Escheverria P."/>
            <person name="Fraser C.M."/>
            <person name="Sadzewicz L."/>
            <person name="Shefchek K.A."/>
            <person name="Tallon L."/>
            <person name="Das S.P."/>
            <person name="Daugherty S."/>
            <person name="Mongodin E.F."/>
        </authorList>
    </citation>
    <scope>NUCLEOTIDE SEQUENCE [LARGE SCALE GENOMIC DNA]</scope>
    <source>
        <strain evidence="1 2">3978 T3 ii</strain>
    </source>
</reference>
<evidence type="ECO:0000313" key="2">
    <source>
        <dbReference type="Proteomes" id="UP000028013"/>
    </source>
</evidence>
<dbReference type="Proteomes" id="UP000028013">
    <property type="component" value="Unassembled WGS sequence"/>
</dbReference>
<sequence length="38" mass="4477">MALWLFGVDVNKNSCAVVLLIKRWFLLNFNINVISLRR</sequence>
<protein>
    <submittedName>
        <fullName evidence="1">Uncharacterized protein</fullName>
    </submittedName>
</protein>
<organism evidence="1 2">
    <name type="scientific">Bacteroides uniformis str. 3978 T3 ii</name>
    <dbReference type="NCBI Taxonomy" id="1339349"/>
    <lineage>
        <taxon>Bacteria</taxon>
        <taxon>Pseudomonadati</taxon>
        <taxon>Bacteroidota</taxon>
        <taxon>Bacteroidia</taxon>
        <taxon>Bacteroidales</taxon>
        <taxon>Bacteroidaceae</taxon>
        <taxon>Bacteroides</taxon>
    </lineage>
</organism>